<dbReference type="PANTHER" id="PTHR28230">
    <property type="entry name" value="CHROMOSOME 1, WHOLE GENOME SHOTGUN SEQUENCE"/>
    <property type="match status" value="1"/>
</dbReference>
<organism evidence="2 3">
    <name type="scientific">Sporothrix epigloea</name>
    <dbReference type="NCBI Taxonomy" id="1892477"/>
    <lineage>
        <taxon>Eukaryota</taxon>
        <taxon>Fungi</taxon>
        <taxon>Dikarya</taxon>
        <taxon>Ascomycota</taxon>
        <taxon>Pezizomycotina</taxon>
        <taxon>Sordariomycetes</taxon>
        <taxon>Sordariomycetidae</taxon>
        <taxon>Ophiostomatales</taxon>
        <taxon>Ophiostomataceae</taxon>
        <taxon>Sporothrix</taxon>
    </lineage>
</organism>
<feature type="compositionally biased region" description="Polar residues" evidence="1">
    <location>
        <begin position="54"/>
        <end position="66"/>
    </location>
</feature>
<evidence type="ECO:0000256" key="1">
    <source>
        <dbReference type="SAM" id="MobiDB-lite"/>
    </source>
</evidence>
<dbReference type="Proteomes" id="UP001642501">
    <property type="component" value="Unassembled WGS sequence"/>
</dbReference>
<proteinExistence type="predicted"/>
<feature type="compositionally biased region" description="Acidic residues" evidence="1">
    <location>
        <begin position="40"/>
        <end position="50"/>
    </location>
</feature>
<protein>
    <submittedName>
        <fullName evidence="2">Uncharacterized protein</fullName>
    </submittedName>
</protein>
<comment type="caution">
    <text evidence="2">The sequence shown here is derived from an EMBL/GenBank/DDBJ whole genome shotgun (WGS) entry which is preliminary data.</text>
</comment>
<dbReference type="EMBL" id="CAWUOM010000022">
    <property type="protein sequence ID" value="CAK7266099.1"/>
    <property type="molecule type" value="Genomic_DNA"/>
</dbReference>
<evidence type="ECO:0000313" key="3">
    <source>
        <dbReference type="Proteomes" id="UP001642501"/>
    </source>
</evidence>
<evidence type="ECO:0000313" key="2">
    <source>
        <dbReference type="EMBL" id="CAK7266099.1"/>
    </source>
</evidence>
<sequence length="142" mass="15410">MASESIAMPGTPSEISASASESFVMAEPSATTILPTLLQDDQDGDEDGELDSLPSISTSVLSPSNADTDDTSDAQREWEASLEQLQLMLTMVLVPFAGKYLGRKFAYWSWARYMEWAHDVEIRWTNKKAFNVAGAVGAAATL</sequence>
<feature type="region of interest" description="Disordered" evidence="1">
    <location>
        <begin position="1"/>
        <end position="76"/>
    </location>
</feature>
<dbReference type="Pfam" id="PF19117">
    <property type="entry name" value="Mim2"/>
    <property type="match status" value="1"/>
</dbReference>
<gene>
    <name evidence="2" type="ORF">SEPCBS57363_001924</name>
</gene>
<dbReference type="PANTHER" id="PTHR28230:SF1">
    <property type="entry name" value="MITOCHONDRIAL IMPORT PROTEIN 2"/>
    <property type="match status" value="1"/>
</dbReference>
<accession>A0ABP0DE73</accession>
<reference evidence="2 3" key="1">
    <citation type="submission" date="2024-01" db="EMBL/GenBank/DDBJ databases">
        <authorList>
            <person name="Allen C."/>
            <person name="Tagirdzhanova G."/>
        </authorList>
    </citation>
    <scope>NUCLEOTIDE SEQUENCE [LARGE SCALE GENOMIC DNA]</scope>
    <source>
        <strain evidence="2 3">CBS 573.63</strain>
    </source>
</reference>
<name>A0ABP0DE73_9PEZI</name>
<keyword evidence="3" id="KW-1185">Reference proteome</keyword>
<dbReference type="InterPro" id="IPR037652">
    <property type="entry name" value="Mim2"/>
</dbReference>